<gene>
    <name evidence="13" type="primary">ruvC</name>
    <name evidence="15" type="ORF">NS226_14410</name>
</gene>
<dbReference type="GO" id="GO:0009432">
    <property type="term" value="P:SOS response"/>
    <property type="evidence" value="ECO:0007669"/>
    <property type="project" value="UniProtKB-ARBA"/>
</dbReference>
<evidence type="ECO:0000256" key="10">
    <source>
        <dbReference type="ARBA" id="ARBA00023172"/>
    </source>
</evidence>
<feature type="binding site" evidence="13">
    <location>
        <position position="73"/>
    </location>
    <ligand>
        <name>Mg(2+)</name>
        <dbReference type="ChEBI" id="CHEBI:18420"/>
        <label>2</label>
    </ligand>
</feature>
<dbReference type="EMBL" id="LDPZ01000030">
    <property type="protein sequence ID" value="KTQ94044.1"/>
    <property type="molecule type" value="Genomic_DNA"/>
</dbReference>
<evidence type="ECO:0000313" key="16">
    <source>
        <dbReference type="Proteomes" id="UP000078272"/>
    </source>
</evidence>
<dbReference type="CDD" id="cd16962">
    <property type="entry name" value="RuvC"/>
    <property type="match status" value="1"/>
</dbReference>
<feature type="active site" evidence="13">
    <location>
        <position position="145"/>
    </location>
</feature>
<comment type="subcellular location">
    <subcellularLocation>
        <location evidence="13">Cytoplasm</location>
    </subcellularLocation>
</comment>
<dbReference type="GO" id="GO:0008821">
    <property type="term" value="F:crossover junction DNA endonuclease activity"/>
    <property type="evidence" value="ECO:0007669"/>
    <property type="project" value="UniProtKB-UniRule"/>
</dbReference>
<keyword evidence="3 13" id="KW-0540">Nuclease</keyword>
<evidence type="ECO:0000256" key="6">
    <source>
        <dbReference type="ARBA" id="ARBA00022763"/>
    </source>
</evidence>
<evidence type="ECO:0000313" key="15">
    <source>
        <dbReference type="EMBL" id="KTQ94044.1"/>
    </source>
</evidence>
<feature type="binding site" evidence="13">
    <location>
        <position position="13"/>
    </location>
    <ligand>
        <name>Mg(2+)</name>
        <dbReference type="ChEBI" id="CHEBI:18420"/>
        <label>1</label>
    </ligand>
</feature>
<dbReference type="eggNOG" id="COG0817">
    <property type="taxonomic scope" value="Bacteria"/>
</dbReference>
<dbReference type="InterPro" id="IPR020563">
    <property type="entry name" value="X-over_junc_endoDNase_Mg_BS"/>
</dbReference>
<organism evidence="15 16">
    <name type="scientific">Aureimonas ureilytica</name>
    <dbReference type="NCBI Taxonomy" id="401562"/>
    <lineage>
        <taxon>Bacteria</taxon>
        <taxon>Pseudomonadati</taxon>
        <taxon>Pseudomonadota</taxon>
        <taxon>Alphaproteobacteria</taxon>
        <taxon>Hyphomicrobiales</taxon>
        <taxon>Aurantimonadaceae</taxon>
        <taxon>Aureimonas</taxon>
    </lineage>
</organism>
<evidence type="ECO:0000256" key="2">
    <source>
        <dbReference type="ARBA" id="ARBA00022490"/>
    </source>
</evidence>
<evidence type="ECO:0000256" key="7">
    <source>
        <dbReference type="ARBA" id="ARBA00022801"/>
    </source>
</evidence>
<comment type="catalytic activity">
    <reaction evidence="12 13">
        <text>Endonucleolytic cleavage at a junction such as a reciprocal single-stranded crossover between two homologous DNA duplexes (Holliday junction).</text>
        <dbReference type="EC" id="3.1.21.10"/>
    </reaction>
</comment>
<evidence type="ECO:0000256" key="11">
    <source>
        <dbReference type="ARBA" id="ARBA00023204"/>
    </source>
</evidence>
<evidence type="ECO:0000256" key="8">
    <source>
        <dbReference type="ARBA" id="ARBA00022842"/>
    </source>
</evidence>
<dbReference type="RefSeq" id="WP_058635553.1">
    <property type="nucleotide sequence ID" value="NZ_LDPZ01000030.1"/>
</dbReference>
<dbReference type="PROSITE" id="PS01321">
    <property type="entry name" value="RUVC"/>
    <property type="match status" value="1"/>
</dbReference>
<evidence type="ECO:0000256" key="5">
    <source>
        <dbReference type="ARBA" id="ARBA00022759"/>
    </source>
</evidence>
<evidence type="ECO:0000256" key="4">
    <source>
        <dbReference type="ARBA" id="ARBA00022723"/>
    </source>
</evidence>
<dbReference type="GO" id="GO:0006310">
    <property type="term" value="P:DNA recombination"/>
    <property type="evidence" value="ECO:0007669"/>
    <property type="project" value="UniProtKB-UniRule"/>
</dbReference>
<evidence type="ECO:0000256" key="12">
    <source>
        <dbReference type="ARBA" id="ARBA00029354"/>
    </source>
</evidence>
<dbReference type="Proteomes" id="UP000078272">
    <property type="component" value="Unassembled WGS sequence"/>
</dbReference>
<dbReference type="OrthoDB" id="9805499at2"/>
<dbReference type="NCBIfam" id="TIGR00228">
    <property type="entry name" value="ruvC"/>
    <property type="match status" value="1"/>
</dbReference>
<dbReference type="PRINTS" id="PR00696">
    <property type="entry name" value="RSOLVASERUVC"/>
</dbReference>
<accession>A0A175R6F9</accession>
<dbReference type="GO" id="GO:0003677">
    <property type="term" value="F:DNA binding"/>
    <property type="evidence" value="ECO:0007669"/>
    <property type="project" value="UniProtKB-KW"/>
</dbReference>
<feature type="binding site" evidence="13">
    <location>
        <position position="145"/>
    </location>
    <ligand>
        <name>Mg(2+)</name>
        <dbReference type="ChEBI" id="CHEBI:18420"/>
        <label>1</label>
    </ligand>
</feature>
<keyword evidence="8 13" id="KW-0460">Magnesium</keyword>
<evidence type="ECO:0000256" key="9">
    <source>
        <dbReference type="ARBA" id="ARBA00023125"/>
    </source>
</evidence>
<dbReference type="PANTHER" id="PTHR30194">
    <property type="entry name" value="CROSSOVER JUNCTION ENDODEOXYRIBONUCLEASE RUVC"/>
    <property type="match status" value="1"/>
</dbReference>
<comment type="cofactor">
    <cofactor evidence="13">
        <name>Mg(2+)</name>
        <dbReference type="ChEBI" id="CHEBI:18420"/>
    </cofactor>
    <text evidence="13">Binds 2 Mg(2+) ion per subunit.</text>
</comment>
<dbReference type="STRING" id="401562.NS365_13650"/>
<dbReference type="FunFam" id="3.30.420.10:FF:000002">
    <property type="entry name" value="Crossover junction endodeoxyribonuclease RuvC"/>
    <property type="match status" value="1"/>
</dbReference>
<feature type="active site" evidence="13">
    <location>
        <position position="13"/>
    </location>
</feature>
<comment type="function">
    <text evidence="13">The RuvA-RuvB-RuvC complex processes Holliday junction (HJ) DNA during genetic recombination and DNA repair. Endonuclease that resolves HJ intermediates. Cleaves cruciform DNA by making single-stranded nicks across the HJ at symmetrical positions within the homologous arms, yielding a 5'-phosphate and a 3'-hydroxyl group; requires a central core of homology in the junction. The consensus cleavage sequence is 5'-(A/T)TT(C/G)-3'. Cleavage occurs on the 3'-side of the TT dinucleotide at the point of strand exchange. HJ branch migration catalyzed by RuvA-RuvB allows RuvC to scan DNA until it finds its consensus sequence, where it cleaves and resolves the cruciform DNA.</text>
</comment>
<keyword evidence="2 13" id="KW-0963">Cytoplasm</keyword>
<name>A0A175R6F9_9HYPH</name>
<dbReference type="InterPro" id="IPR002176">
    <property type="entry name" value="X-over_junc_endoDNase_RuvC"/>
</dbReference>
<comment type="caution">
    <text evidence="15">The sequence shown here is derived from an EMBL/GenBank/DDBJ whole genome shotgun (WGS) entry which is preliminary data.</text>
</comment>
<comment type="similarity">
    <text evidence="1 13">Belongs to the RuvC family.</text>
</comment>
<dbReference type="GO" id="GO:0048476">
    <property type="term" value="C:Holliday junction resolvase complex"/>
    <property type="evidence" value="ECO:0007669"/>
    <property type="project" value="UniProtKB-UniRule"/>
</dbReference>
<reference evidence="15 16" key="1">
    <citation type="journal article" date="2016" name="Front. Microbiol.">
        <title>Genomic Resource of Rice Seed Associated Bacteria.</title>
        <authorList>
            <person name="Midha S."/>
            <person name="Bansal K."/>
            <person name="Sharma S."/>
            <person name="Kumar N."/>
            <person name="Patil P.P."/>
            <person name="Chaudhry V."/>
            <person name="Patil P.B."/>
        </authorList>
    </citation>
    <scope>NUCLEOTIDE SEQUENCE [LARGE SCALE GENOMIC DNA]</scope>
    <source>
        <strain evidence="15 16">NS226</strain>
    </source>
</reference>
<dbReference type="AlphaFoldDB" id="A0A175R6F9"/>
<dbReference type="HAMAP" id="MF_00034">
    <property type="entry name" value="RuvC"/>
    <property type="match status" value="1"/>
</dbReference>
<keyword evidence="11 13" id="KW-0234">DNA repair</keyword>
<evidence type="ECO:0000256" key="13">
    <source>
        <dbReference type="HAMAP-Rule" id="MF_00034"/>
    </source>
</evidence>
<dbReference type="InterPro" id="IPR036397">
    <property type="entry name" value="RNaseH_sf"/>
</dbReference>
<evidence type="ECO:0000256" key="14">
    <source>
        <dbReference type="NCBIfam" id="TIGR00228"/>
    </source>
</evidence>
<keyword evidence="4 13" id="KW-0479">Metal-binding</keyword>
<dbReference type="PATRIC" id="fig|401562.3.peg.2581"/>
<dbReference type="GO" id="GO:0006281">
    <property type="term" value="P:DNA repair"/>
    <property type="evidence" value="ECO:0007669"/>
    <property type="project" value="UniProtKB-UniRule"/>
</dbReference>
<sequence>MLQERTIRIIGIDPGLRRTGWGVVETVGNSLRFVASGTVTSDAKMDLASRLRQLYDGLSAVIHHHQPDEAAVEQTFVNKDAVATLKLGQARGIALLVPALAGLPVAEYAPNAVKKAVIGVGHGEKAQIHMMVKVLMPRATFDGDDAADALAIAICHTHHRQSAQARAAFAGL</sequence>
<comment type="subunit">
    <text evidence="13">Homodimer which binds Holliday junction (HJ) DNA. The HJ becomes 2-fold symmetrical on binding to RuvC with unstacked arms; it has a different conformation from HJ DNA in complex with RuvA. In the full resolvosome a probable DNA-RuvA(4)-RuvB(12)-RuvC(2) complex forms which resolves the HJ.</text>
</comment>
<dbReference type="InterPro" id="IPR012337">
    <property type="entry name" value="RNaseH-like_sf"/>
</dbReference>
<dbReference type="PANTHER" id="PTHR30194:SF3">
    <property type="entry name" value="CROSSOVER JUNCTION ENDODEOXYRIBONUCLEASE RUVC"/>
    <property type="match status" value="1"/>
</dbReference>
<dbReference type="Gene3D" id="3.30.420.10">
    <property type="entry name" value="Ribonuclease H-like superfamily/Ribonuclease H"/>
    <property type="match status" value="1"/>
</dbReference>
<feature type="active site" evidence="13">
    <location>
        <position position="73"/>
    </location>
</feature>
<dbReference type="SUPFAM" id="SSF53098">
    <property type="entry name" value="Ribonuclease H-like"/>
    <property type="match status" value="1"/>
</dbReference>
<keyword evidence="9 13" id="KW-0238">DNA-binding</keyword>
<proteinExistence type="inferred from homology"/>
<dbReference type="GO" id="GO:0000287">
    <property type="term" value="F:magnesium ion binding"/>
    <property type="evidence" value="ECO:0007669"/>
    <property type="project" value="UniProtKB-UniRule"/>
</dbReference>
<keyword evidence="6 13" id="KW-0227">DNA damage</keyword>
<keyword evidence="5 13" id="KW-0255">Endonuclease</keyword>
<keyword evidence="7 13" id="KW-0378">Hydrolase</keyword>
<evidence type="ECO:0000256" key="1">
    <source>
        <dbReference type="ARBA" id="ARBA00009518"/>
    </source>
</evidence>
<dbReference type="GO" id="GO:0005737">
    <property type="term" value="C:cytoplasm"/>
    <property type="evidence" value="ECO:0007669"/>
    <property type="project" value="UniProtKB-SubCell"/>
</dbReference>
<dbReference type="EC" id="3.1.21.10" evidence="13 14"/>
<evidence type="ECO:0000256" key="3">
    <source>
        <dbReference type="ARBA" id="ARBA00022722"/>
    </source>
</evidence>
<protein>
    <recommendedName>
        <fullName evidence="13 14">Crossover junction endodeoxyribonuclease RuvC</fullName>
        <ecNumber evidence="13 14">3.1.21.10</ecNumber>
    </recommendedName>
    <alternativeName>
        <fullName evidence="13">Holliday junction nuclease RuvC</fullName>
    </alternativeName>
    <alternativeName>
        <fullName evidence="13">Holliday junction resolvase RuvC</fullName>
    </alternativeName>
</protein>
<keyword evidence="10 13" id="KW-0233">DNA recombination</keyword>
<dbReference type="Pfam" id="PF02075">
    <property type="entry name" value="RuvC"/>
    <property type="match status" value="1"/>
</dbReference>